<reference evidence="2" key="2">
    <citation type="submission" date="2017-05" db="EMBL/GenBank/DDBJ databases">
        <authorList>
            <consortium name="The Broad Institute Genomics Platform"/>
            <consortium name="The Broad Institute Genomic Center for Infectious Diseases"/>
            <person name="Earl A."/>
            <person name="Manson A."/>
            <person name="Schwartman J."/>
            <person name="Gilmore M."/>
            <person name="Abouelleil A."/>
            <person name="Cao P."/>
            <person name="Chapman S."/>
            <person name="Cusick C."/>
            <person name="Shea T."/>
            <person name="Young S."/>
            <person name="Neafsey D."/>
            <person name="Nusbaum C."/>
            <person name="Birren B."/>
        </authorList>
    </citation>
    <scope>NUCLEOTIDE SEQUENCE</scope>
    <source>
        <strain evidence="2">9E7_DIV0242</strain>
    </source>
</reference>
<evidence type="ECO:0000313" key="2">
    <source>
        <dbReference type="EMBL" id="WYJ90203.1"/>
    </source>
</evidence>
<dbReference type="Proteomes" id="UP000195141">
    <property type="component" value="Chromosome"/>
</dbReference>
<gene>
    <name evidence="2" type="ORF">A5888_001931</name>
    <name evidence="1" type="ORF">A5888_002884</name>
</gene>
<reference evidence="1" key="1">
    <citation type="submission" date="2017-05" db="EMBL/GenBank/DDBJ databases">
        <title>The Genome Sequence of Enterococcus sp. 9E7_DIV0242.</title>
        <authorList>
            <consortium name="The Broad Institute Genomics Platform"/>
            <consortium name="The Broad Institute Genomic Center for Infectious Diseases"/>
            <person name="Earl A."/>
            <person name="Manson A."/>
            <person name="Schwartman J."/>
            <person name="Gilmore M."/>
            <person name="Abouelleil A."/>
            <person name="Cao P."/>
            <person name="Chapman S."/>
            <person name="Cusick C."/>
            <person name="Shea T."/>
            <person name="Young S."/>
            <person name="Neafsey D."/>
            <person name="Nusbaum C."/>
            <person name="Birren B."/>
        </authorList>
    </citation>
    <scope>NUCLEOTIDE SEQUENCE [LARGE SCALE GENOMIC DNA]</scope>
    <source>
        <strain evidence="1">9E7_DIV0242</strain>
    </source>
</reference>
<evidence type="ECO:0000313" key="3">
    <source>
        <dbReference type="Proteomes" id="UP000195141"/>
    </source>
</evidence>
<sequence>MRGKLTSQQLTVLDRMDAMTATNNPFEIVSDVMNASTDDLTTDVYCSAVLTRREITQVIAVYLETQKNKVWAGKL</sequence>
<dbReference type="EMBL" id="NGMM01000005">
    <property type="protein sequence ID" value="OTP13406.1"/>
    <property type="molecule type" value="Genomic_DNA"/>
</dbReference>
<name>A0A242K333_9ENTE</name>
<dbReference type="EMBL" id="CP147247">
    <property type="protein sequence ID" value="WYJ90203.1"/>
    <property type="molecule type" value="Genomic_DNA"/>
</dbReference>
<protein>
    <submittedName>
        <fullName evidence="1">Uncharacterized protein</fullName>
    </submittedName>
</protein>
<keyword evidence="3" id="KW-1185">Reference proteome</keyword>
<proteinExistence type="predicted"/>
<reference evidence="2" key="3">
    <citation type="submission" date="2024-03" db="EMBL/GenBank/DDBJ databases">
        <title>The Genome Sequence of Enterococcus sp. DIV0242b.</title>
        <authorList>
            <consortium name="The Broad Institute Genomics Platform"/>
            <consortium name="The Broad Institute Microbial Omics Core"/>
            <consortium name="The Broad Institute Genomic Center for Infectious Diseases"/>
            <person name="Earl A."/>
            <person name="Manson A."/>
            <person name="Gilmore M."/>
            <person name="Schwartman J."/>
            <person name="Shea T."/>
            <person name="Abouelleil A."/>
            <person name="Cao P."/>
            <person name="Chapman S."/>
            <person name="Cusick C."/>
            <person name="Young S."/>
            <person name="Neafsey D."/>
            <person name="Nusbaum C."/>
            <person name="Birren B."/>
        </authorList>
    </citation>
    <scope>NUCLEOTIDE SEQUENCE</scope>
    <source>
        <strain evidence="2">9E7_DIV0242</strain>
    </source>
</reference>
<accession>A0A242K333</accession>
<evidence type="ECO:0000313" key="1">
    <source>
        <dbReference type="EMBL" id="OTP13406.1"/>
    </source>
</evidence>
<dbReference type="AlphaFoldDB" id="A0A242K333"/>
<organism evidence="1">
    <name type="scientific">Candidatus Enterococcus clewellii</name>
    <dbReference type="NCBI Taxonomy" id="1834193"/>
    <lineage>
        <taxon>Bacteria</taxon>
        <taxon>Bacillati</taxon>
        <taxon>Bacillota</taxon>
        <taxon>Bacilli</taxon>
        <taxon>Lactobacillales</taxon>
        <taxon>Enterococcaceae</taxon>
        <taxon>Enterococcus</taxon>
    </lineage>
</organism>